<dbReference type="Pfam" id="PF14123">
    <property type="entry name" value="DUF4290"/>
    <property type="match status" value="1"/>
</dbReference>
<evidence type="ECO:0008006" key="6">
    <source>
        <dbReference type="Google" id="ProtNLM"/>
    </source>
</evidence>
<dbReference type="AlphaFoldDB" id="A0A174TGV7"/>
<dbReference type="EMBL" id="CZAI01000011">
    <property type="protein sequence ID" value="CUQ06124.1"/>
    <property type="molecule type" value="Genomic_DNA"/>
</dbReference>
<proteinExistence type="predicted"/>
<protein>
    <recommendedName>
        <fullName evidence="6">DUF4290 domain-containing protein</fullName>
    </recommendedName>
</protein>
<evidence type="ECO:0000313" key="2">
    <source>
        <dbReference type="EMBL" id="CUQ06109.1"/>
    </source>
</evidence>
<dbReference type="Proteomes" id="UP000095725">
    <property type="component" value="Unassembled WGS sequence"/>
</dbReference>
<evidence type="ECO:0000256" key="1">
    <source>
        <dbReference type="SAM" id="MobiDB-lite"/>
    </source>
</evidence>
<evidence type="ECO:0000313" key="3">
    <source>
        <dbReference type="EMBL" id="CUQ06124.1"/>
    </source>
</evidence>
<reference evidence="4 5" key="1">
    <citation type="submission" date="2015-09" db="EMBL/GenBank/DDBJ databases">
        <authorList>
            <consortium name="Pathogen Informatics"/>
        </authorList>
    </citation>
    <scope>NUCLEOTIDE SEQUENCE [LARGE SCALE GENOMIC DNA]</scope>
    <source>
        <strain evidence="3 4">2789STDY5834880</strain>
        <strain evidence="2 5">2789STDY5834946</strain>
    </source>
</reference>
<name>A0A174TGV7_9BACE</name>
<dbReference type="STRING" id="47678.ERS852494_03834"/>
<accession>A0A174TGV7</accession>
<feature type="compositionally biased region" description="Low complexity" evidence="1">
    <location>
        <begin position="205"/>
        <end position="226"/>
    </location>
</feature>
<dbReference type="InterPro" id="IPR025632">
    <property type="entry name" value="DUF4290"/>
</dbReference>
<dbReference type="Proteomes" id="UP000095657">
    <property type="component" value="Unassembled WGS sequence"/>
</dbReference>
<gene>
    <name evidence="3" type="ORF">ERS852494_03834</name>
    <name evidence="2" type="ORF">ERS852558_01699</name>
</gene>
<sequence>MNKYTLSIKDLSSKEMQYNTQQKRMPLPEYGRSIQNMVDYALTIQDRAERQRCANTIINIMGNMFPHLRDVPDFKHKLWDHLAIMSGFELDIDYPYEIIRKDNLVTRPDHIPYNTTRMRYRHYGHTLEVLIKKAIEFPEGNEKRNLIALICNHMKKDYMAWNKDTVDDKKIAEDLYELSDGKLQMTDDIVRLMAERLNQNYRPKTNYTNNRQNNQRRNYRQNNQDR</sequence>
<evidence type="ECO:0000313" key="4">
    <source>
        <dbReference type="Proteomes" id="UP000095657"/>
    </source>
</evidence>
<feature type="region of interest" description="Disordered" evidence="1">
    <location>
        <begin position="200"/>
        <end position="226"/>
    </location>
</feature>
<dbReference type="EMBL" id="CZBL01000006">
    <property type="protein sequence ID" value="CUQ06109.1"/>
    <property type="molecule type" value="Genomic_DNA"/>
</dbReference>
<organism evidence="2 5">
    <name type="scientific">Bacteroides caccae</name>
    <dbReference type="NCBI Taxonomy" id="47678"/>
    <lineage>
        <taxon>Bacteria</taxon>
        <taxon>Pseudomonadati</taxon>
        <taxon>Bacteroidota</taxon>
        <taxon>Bacteroidia</taxon>
        <taxon>Bacteroidales</taxon>
        <taxon>Bacteroidaceae</taxon>
        <taxon>Bacteroides</taxon>
    </lineage>
</organism>
<evidence type="ECO:0000313" key="5">
    <source>
        <dbReference type="Proteomes" id="UP000095725"/>
    </source>
</evidence>